<dbReference type="SUPFAM" id="SSF55073">
    <property type="entry name" value="Nucleotide cyclase"/>
    <property type="match status" value="1"/>
</dbReference>
<sequence>MNTFHWDSAFLTGLHTVDAQHQHLVDLINRLGQARMDNQLQPDDLATLHQELVDYAQHHFRDEENLMKQAGIDPRHITAHVQAHVDFLQEVSRRHASAEISTLCSSRQLLDYLTHWLAFHILGQDHNMARQIAAVNTGATPAEAFLQEEKTSHGATQPLLRALNGLYTQLSARSQELEQLNRELEDRVNQRTCALLEANRQLEVLSLTDMLTGLPNRRHAIQHLEALWQESITTGKPMACMMVDADHFKTVNDTYGHDAGDRVLQTLARTLRHALRNDDIVCRLGGDEFLILCPATPHKGALYIAEQVRQNAARLRVPTGGQPWHGSVSIGVAVSTAQIPHHEALIKMADAGVYQAKQAGKNRIGSVQDIGPTDHPPSIDH</sequence>
<dbReference type="Gene3D" id="3.30.70.270">
    <property type="match status" value="1"/>
</dbReference>
<comment type="similarity">
    <text evidence="2">Belongs to the hemerythrin family.</text>
</comment>
<dbReference type="InterPro" id="IPR043128">
    <property type="entry name" value="Rev_trsase/Diguanyl_cyclase"/>
</dbReference>
<dbReference type="SUPFAM" id="SSF47188">
    <property type="entry name" value="Hemerythrin-like"/>
    <property type="match status" value="1"/>
</dbReference>
<dbReference type="CDD" id="cd01949">
    <property type="entry name" value="GGDEF"/>
    <property type="match status" value="1"/>
</dbReference>
<dbReference type="InterPro" id="IPR012827">
    <property type="entry name" value="Hemerythrin_metal-bd"/>
</dbReference>
<comment type="cofactor">
    <cofactor evidence="1">
        <name>Mg(2+)</name>
        <dbReference type="ChEBI" id="CHEBI:18420"/>
    </cofactor>
</comment>
<dbReference type="OrthoDB" id="9813903at2"/>
<dbReference type="GO" id="GO:1902201">
    <property type="term" value="P:negative regulation of bacterial-type flagellum-dependent cell motility"/>
    <property type="evidence" value="ECO:0007669"/>
    <property type="project" value="TreeGrafter"/>
</dbReference>
<dbReference type="Pfam" id="PF00990">
    <property type="entry name" value="GGDEF"/>
    <property type="match status" value="1"/>
</dbReference>
<dbReference type="Pfam" id="PF01814">
    <property type="entry name" value="Hemerythrin"/>
    <property type="match status" value="1"/>
</dbReference>
<evidence type="ECO:0000256" key="5">
    <source>
        <dbReference type="ARBA" id="ARBA00023004"/>
    </source>
</evidence>
<keyword evidence="7" id="KW-0175">Coiled coil</keyword>
<dbReference type="GO" id="GO:0052621">
    <property type="term" value="F:diguanylate cyclase activity"/>
    <property type="evidence" value="ECO:0007669"/>
    <property type="project" value="UniProtKB-EC"/>
</dbReference>
<feature type="domain" description="GGDEF" evidence="8">
    <location>
        <begin position="236"/>
        <end position="369"/>
    </location>
</feature>
<dbReference type="STRING" id="867345.SAMN05421693_13022"/>
<protein>
    <recommendedName>
        <fullName evidence="3">diguanylate cyclase</fullName>
        <ecNumber evidence="3">2.7.7.65</ecNumber>
    </recommendedName>
</protein>
<keyword evidence="10" id="KW-1185">Reference proteome</keyword>
<dbReference type="FunFam" id="3.30.70.270:FF:000001">
    <property type="entry name" value="Diguanylate cyclase domain protein"/>
    <property type="match status" value="1"/>
</dbReference>
<dbReference type="InterPro" id="IPR012312">
    <property type="entry name" value="Hemerythrin-like"/>
</dbReference>
<keyword evidence="4" id="KW-0479">Metal-binding</keyword>
<dbReference type="GO" id="GO:0005886">
    <property type="term" value="C:plasma membrane"/>
    <property type="evidence" value="ECO:0007669"/>
    <property type="project" value="TreeGrafter"/>
</dbReference>
<name>A0A1H9FW55_9GAMM</name>
<dbReference type="GO" id="GO:0043709">
    <property type="term" value="P:cell adhesion involved in single-species biofilm formation"/>
    <property type="evidence" value="ECO:0007669"/>
    <property type="project" value="TreeGrafter"/>
</dbReference>
<keyword evidence="5" id="KW-0408">Iron</keyword>
<evidence type="ECO:0000259" key="8">
    <source>
        <dbReference type="PROSITE" id="PS50887"/>
    </source>
</evidence>
<dbReference type="InterPro" id="IPR029787">
    <property type="entry name" value="Nucleotide_cyclase"/>
</dbReference>
<dbReference type="PROSITE" id="PS50887">
    <property type="entry name" value="GGDEF"/>
    <property type="match status" value="1"/>
</dbReference>
<evidence type="ECO:0000313" key="10">
    <source>
        <dbReference type="Proteomes" id="UP000199496"/>
    </source>
</evidence>
<evidence type="ECO:0000256" key="4">
    <source>
        <dbReference type="ARBA" id="ARBA00022723"/>
    </source>
</evidence>
<dbReference type="InterPro" id="IPR035938">
    <property type="entry name" value="Hemerythrin-like_sf"/>
</dbReference>
<gene>
    <name evidence="9" type="ORF">SAMN05421693_13022</name>
</gene>
<dbReference type="NCBIfam" id="TIGR00254">
    <property type="entry name" value="GGDEF"/>
    <property type="match status" value="1"/>
</dbReference>
<accession>A0A1H9FW55</accession>
<dbReference type="NCBIfam" id="TIGR02481">
    <property type="entry name" value="hemeryth_dom"/>
    <property type="match status" value="1"/>
</dbReference>
<organism evidence="9 10">
    <name type="scientific">Ectothiorhodospira magna</name>
    <dbReference type="NCBI Taxonomy" id="867345"/>
    <lineage>
        <taxon>Bacteria</taxon>
        <taxon>Pseudomonadati</taxon>
        <taxon>Pseudomonadota</taxon>
        <taxon>Gammaproteobacteria</taxon>
        <taxon>Chromatiales</taxon>
        <taxon>Ectothiorhodospiraceae</taxon>
        <taxon>Ectothiorhodospira</taxon>
    </lineage>
</organism>
<comment type="catalytic activity">
    <reaction evidence="6">
        <text>2 GTP = 3',3'-c-di-GMP + 2 diphosphate</text>
        <dbReference type="Rhea" id="RHEA:24898"/>
        <dbReference type="ChEBI" id="CHEBI:33019"/>
        <dbReference type="ChEBI" id="CHEBI:37565"/>
        <dbReference type="ChEBI" id="CHEBI:58805"/>
        <dbReference type="EC" id="2.7.7.65"/>
    </reaction>
</comment>
<evidence type="ECO:0000256" key="3">
    <source>
        <dbReference type="ARBA" id="ARBA00012528"/>
    </source>
</evidence>
<dbReference type="EMBL" id="FOFO01000030">
    <property type="protein sequence ID" value="SEQ42132.1"/>
    <property type="molecule type" value="Genomic_DNA"/>
</dbReference>
<evidence type="ECO:0000256" key="6">
    <source>
        <dbReference type="ARBA" id="ARBA00034247"/>
    </source>
</evidence>
<reference evidence="9 10" key="1">
    <citation type="submission" date="2016-10" db="EMBL/GenBank/DDBJ databases">
        <authorList>
            <person name="de Groot N.N."/>
        </authorList>
    </citation>
    <scope>NUCLEOTIDE SEQUENCE [LARGE SCALE GENOMIC DNA]</scope>
    <source>
        <strain evidence="9 10">B7-7</strain>
    </source>
</reference>
<dbReference type="CDD" id="cd12107">
    <property type="entry name" value="Hemerythrin"/>
    <property type="match status" value="1"/>
</dbReference>
<evidence type="ECO:0000256" key="2">
    <source>
        <dbReference type="ARBA" id="ARBA00010587"/>
    </source>
</evidence>
<evidence type="ECO:0000313" key="9">
    <source>
        <dbReference type="EMBL" id="SEQ42132.1"/>
    </source>
</evidence>
<dbReference type="RefSeq" id="WP_090209012.1">
    <property type="nucleotide sequence ID" value="NZ_FOFO01000030.1"/>
</dbReference>
<dbReference type="EC" id="2.7.7.65" evidence="3"/>
<feature type="coiled-coil region" evidence="7">
    <location>
        <begin position="160"/>
        <end position="201"/>
    </location>
</feature>
<dbReference type="SMART" id="SM00267">
    <property type="entry name" value="GGDEF"/>
    <property type="match status" value="1"/>
</dbReference>
<dbReference type="Gene3D" id="1.20.120.50">
    <property type="entry name" value="Hemerythrin-like"/>
    <property type="match status" value="1"/>
</dbReference>
<dbReference type="Proteomes" id="UP000199496">
    <property type="component" value="Unassembled WGS sequence"/>
</dbReference>
<evidence type="ECO:0000256" key="1">
    <source>
        <dbReference type="ARBA" id="ARBA00001946"/>
    </source>
</evidence>
<dbReference type="AlphaFoldDB" id="A0A1H9FW55"/>
<dbReference type="PANTHER" id="PTHR45138:SF9">
    <property type="entry name" value="DIGUANYLATE CYCLASE DGCM-RELATED"/>
    <property type="match status" value="1"/>
</dbReference>
<dbReference type="InterPro" id="IPR000160">
    <property type="entry name" value="GGDEF_dom"/>
</dbReference>
<dbReference type="PANTHER" id="PTHR45138">
    <property type="entry name" value="REGULATORY COMPONENTS OF SENSORY TRANSDUCTION SYSTEM"/>
    <property type="match status" value="1"/>
</dbReference>
<dbReference type="InterPro" id="IPR050469">
    <property type="entry name" value="Diguanylate_Cyclase"/>
</dbReference>
<proteinExistence type="inferred from homology"/>
<dbReference type="GO" id="GO:0046872">
    <property type="term" value="F:metal ion binding"/>
    <property type="evidence" value="ECO:0007669"/>
    <property type="project" value="UniProtKB-KW"/>
</dbReference>
<evidence type="ECO:0000256" key="7">
    <source>
        <dbReference type="SAM" id="Coils"/>
    </source>
</evidence>